<dbReference type="SUPFAM" id="SSF158472">
    <property type="entry name" value="HAMP domain-like"/>
    <property type="match status" value="1"/>
</dbReference>
<dbReference type="PANTHER" id="PTHR45436:SF8">
    <property type="entry name" value="HISTIDINE KINASE"/>
    <property type="match status" value="1"/>
</dbReference>
<dbReference type="InterPro" id="IPR003660">
    <property type="entry name" value="HAMP_dom"/>
</dbReference>
<name>A0ABZ0HXD4_9HYPH</name>
<dbReference type="InterPro" id="IPR050428">
    <property type="entry name" value="TCS_sensor_his_kinase"/>
</dbReference>
<evidence type="ECO:0000259" key="13">
    <source>
        <dbReference type="PROSITE" id="PS50885"/>
    </source>
</evidence>
<accession>A0ABZ0HXD4</accession>
<proteinExistence type="predicted"/>
<dbReference type="Pfam" id="PF00672">
    <property type="entry name" value="HAMP"/>
    <property type="match status" value="1"/>
</dbReference>
<dbReference type="EC" id="2.7.13.3" evidence="3"/>
<dbReference type="PANTHER" id="PTHR45436">
    <property type="entry name" value="SENSOR HISTIDINE KINASE YKOH"/>
    <property type="match status" value="1"/>
</dbReference>
<dbReference type="CDD" id="cd06225">
    <property type="entry name" value="HAMP"/>
    <property type="match status" value="1"/>
</dbReference>
<dbReference type="PROSITE" id="PS50109">
    <property type="entry name" value="HIS_KIN"/>
    <property type="match status" value="1"/>
</dbReference>
<evidence type="ECO:0000256" key="7">
    <source>
        <dbReference type="ARBA" id="ARBA00022777"/>
    </source>
</evidence>
<evidence type="ECO:0000256" key="9">
    <source>
        <dbReference type="ARBA" id="ARBA00023012"/>
    </source>
</evidence>
<dbReference type="InterPro" id="IPR004358">
    <property type="entry name" value="Sig_transdc_His_kin-like_C"/>
</dbReference>
<evidence type="ECO:0000256" key="1">
    <source>
        <dbReference type="ARBA" id="ARBA00000085"/>
    </source>
</evidence>
<keyword evidence="7 14" id="KW-0418">Kinase</keyword>
<comment type="subcellular location">
    <subcellularLocation>
        <location evidence="2">Membrane</location>
    </subcellularLocation>
</comment>
<evidence type="ECO:0000313" key="14">
    <source>
        <dbReference type="EMBL" id="WOJ91442.1"/>
    </source>
</evidence>
<evidence type="ECO:0000256" key="11">
    <source>
        <dbReference type="SAM" id="Phobius"/>
    </source>
</evidence>
<sequence length="450" mass="49277">MWIIELFRSATFRLAVLFALAVSASTSVVFLFIYWQVATFDVKRVDVRLVDEVAKAVNDPEDQVRRELELRLTGDLRRLDYAALFDKDGRLIYGNVAVLPKGLPIDGAAHAVDTLPLGSMDAATEPAVMVAGRRSDGGVVLLGRGLYEVYALRRLVVEALALGIAPTIVLALIIGTIFSLRSARRLKAINQTIMQIMQGDLNERLPIRSKPDDLDYVASAVNLMLDEIVRLLAQIKSVGDNIAHDLRTPLAIMRAQLERGLAAYSDKELRMASERALKELDHALATVTALLRISEIEFGRRRGAFARVDLTDVCKNAFELYEPLAEAKSIAFTLEAPAPLSFVGDFDLLVEAVANLIDNAIKFTPRGGAVRVAAKAIAGRPVIRVSDTGPGIAPSERSDIFKRFYRSENSRHIPGTGLGLSMAAAIANLHRLDLRVEDNNPGAVFEISLR</sequence>
<dbReference type="CDD" id="cd00075">
    <property type="entry name" value="HATPase"/>
    <property type="match status" value="1"/>
</dbReference>
<dbReference type="InterPro" id="IPR005467">
    <property type="entry name" value="His_kinase_dom"/>
</dbReference>
<feature type="transmembrane region" description="Helical" evidence="11">
    <location>
        <begin position="12"/>
        <end position="35"/>
    </location>
</feature>
<evidence type="ECO:0000256" key="2">
    <source>
        <dbReference type="ARBA" id="ARBA00004370"/>
    </source>
</evidence>
<keyword evidence="9" id="KW-0902">Two-component regulatory system</keyword>
<evidence type="ECO:0000256" key="3">
    <source>
        <dbReference type="ARBA" id="ARBA00012438"/>
    </source>
</evidence>
<keyword evidence="5" id="KW-0808">Transferase</keyword>
<keyword evidence="10 11" id="KW-0472">Membrane</keyword>
<dbReference type="InterPro" id="IPR003594">
    <property type="entry name" value="HATPase_dom"/>
</dbReference>
<evidence type="ECO:0000259" key="12">
    <source>
        <dbReference type="PROSITE" id="PS50109"/>
    </source>
</evidence>
<feature type="domain" description="Histidine kinase" evidence="12">
    <location>
        <begin position="241"/>
        <end position="450"/>
    </location>
</feature>
<evidence type="ECO:0000256" key="8">
    <source>
        <dbReference type="ARBA" id="ARBA00022989"/>
    </source>
</evidence>
<dbReference type="InterPro" id="IPR036097">
    <property type="entry name" value="HisK_dim/P_sf"/>
</dbReference>
<dbReference type="Gene3D" id="6.10.340.10">
    <property type="match status" value="1"/>
</dbReference>
<evidence type="ECO:0000256" key="6">
    <source>
        <dbReference type="ARBA" id="ARBA00022692"/>
    </source>
</evidence>
<dbReference type="GO" id="GO:0016301">
    <property type="term" value="F:kinase activity"/>
    <property type="evidence" value="ECO:0007669"/>
    <property type="project" value="UniProtKB-KW"/>
</dbReference>
<dbReference type="InterPro" id="IPR036890">
    <property type="entry name" value="HATPase_C_sf"/>
</dbReference>
<dbReference type="PROSITE" id="PS50885">
    <property type="entry name" value="HAMP"/>
    <property type="match status" value="1"/>
</dbReference>
<organism evidence="14 15">
    <name type="scientific">Methylocapsa polymorpha</name>
    <dbReference type="NCBI Taxonomy" id="3080828"/>
    <lineage>
        <taxon>Bacteria</taxon>
        <taxon>Pseudomonadati</taxon>
        <taxon>Pseudomonadota</taxon>
        <taxon>Alphaproteobacteria</taxon>
        <taxon>Hyphomicrobiales</taxon>
        <taxon>Beijerinckiaceae</taxon>
        <taxon>Methylocapsa</taxon>
    </lineage>
</organism>
<dbReference type="RefSeq" id="WP_407341033.1">
    <property type="nucleotide sequence ID" value="NZ_CP136862.1"/>
</dbReference>
<dbReference type="SMART" id="SM00387">
    <property type="entry name" value="HATPase_c"/>
    <property type="match status" value="1"/>
</dbReference>
<keyword evidence="6 11" id="KW-0812">Transmembrane</keyword>
<dbReference type="SUPFAM" id="SSF55874">
    <property type="entry name" value="ATPase domain of HSP90 chaperone/DNA topoisomerase II/histidine kinase"/>
    <property type="match status" value="1"/>
</dbReference>
<keyword evidence="15" id="KW-1185">Reference proteome</keyword>
<dbReference type="CDD" id="cd00082">
    <property type="entry name" value="HisKA"/>
    <property type="match status" value="1"/>
</dbReference>
<dbReference type="SMART" id="SM00388">
    <property type="entry name" value="HisKA"/>
    <property type="match status" value="1"/>
</dbReference>
<dbReference type="Proteomes" id="UP001626536">
    <property type="component" value="Chromosome"/>
</dbReference>
<protein>
    <recommendedName>
        <fullName evidence="3">histidine kinase</fullName>
        <ecNumber evidence="3">2.7.13.3</ecNumber>
    </recommendedName>
</protein>
<feature type="transmembrane region" description="Helical" evidence="11">
    <location>
        <begin position="159"/>
        <end position="180"/>
    </location>
</feature>
<dbReference type="Pfam" id="PF00512">
    <property type="entry name" value="HisKA"/>
    <property type="match status" value="1"/>
</dbReference>
<evidence type="ECO:0000313" key="15">
    <source>
        <dbReference type="Proteomes" id="UP001626536"/>
    </source>
</evidence>
<evidence type="ECO:0000256" key="5">
    <source>
        <dbReference type="ARBA" id="ARBA00022679"/>
    </source>
</evidence>
<gene>
    <name evidence="14" type="ORF">RZS28_03520</name>
</gene>
<keyword evidence="4" id="KW-0597">Phosphoprotein</keyword>
<dbReference type="SMART" id="SM00304">
    <property type="entry name" value="HAMP"/>
    <property type="match status" value="1"/>
</dbReference>
<dbReference type="SUPFAM" id="SSF47384">
    <property type="entry name" value="Homodimeric domain of signal transducing histidine kinase"/>
    <property type="match status" value="1"/>
</dbReference>
<reference evidence="14 15" key="1">
    <citation type="submission" date="2023-10" db="EMBL/GenBank/DDBJ databases">
        <title>Novel methanotroph of the genus Methylocapsa from a subarctic wetland.</title>
        <authorList>
            <person name="Belova S.E."/>
            <person name="Oshkin I.Y."/>
            <person name="Miroshnikov K."/>
            <person name="Dedysh S.N."/>
        </authorList>
    </citation>
    <scope>NUCLEOTIDE SEQUENCE [LARGE SCALE GENOMIC DNA]</scope>
    <source>
        <strain evidence="14 15">RX1</strain>
    </source>
</reference>
<evidence type="ECO:0000256" key="10">
    <source>
        <dbReference type="ARBA" id="ARBA00023136"/>
    </source>
</evidence>
<dbReference type="PRINTS" id="PR00344">
    <property type="entry name" value="BCTRLSENSOR"/>
</dbReference>
<evidence type="ECO:0000256" key="4">
    <source>
        <dbReference type="ARBA" id="ARBA00022553"/>
    </source>
</evidence>
<dbReference type="Pfam" id="PF02518">
    <property type="entry name" value="HATPase_c"/>
    <property type="match status" value="1"/>
</dbReference>
<dbReference type="EMBL" id="CP136862">
    <property type="protein sequence ID" value="WOJ91442.1"/>
    <property type="molecule type" value="Genomic_DNA"/>
</dbReference>
<dbReference type="InterPro" id="IPR003661">
    <property type="entry name" value="HisK_dim/P_dom"/>
</dbReference>
<dbReference type="Gene3D" id="3.30.565.10">
    <property type="entry name" value="Histidine kinase-like ATPase, C-terminal domain"/>
    <property type="match status" value="1"/>
</dbReference>
<comment type="catalytic activity">
    <reaction evidence="1">
        <text>ATP + protein L-histidine = ADP + protein N-phospho-L-histidine.</text>
        <dbReference type="EC" id="2.7.13.3"/>
    </reaction>
</comment>
<feature type="domain" description="HAMP" evidence="13">
    <location>
        <begin position="180"/>
        <end position="233"/>
    </location>
</feature>
<keyword evidence="8 11" id="KW-1133">Transmembrane helix</keyword>
<dbReference type="Gene3D" id="1.10.287.130">
    <property type="match status" value="1"/>
</dbReference>